<evidence type="ECO:0000313" key="6">
    <source>
        <dbReference type="Proteomes" id="UP000273145"/>
    </source>
</evidence>
<keyword evidence="6" id="KW-1185">Reference proteome</keyword>
<dbReference type="AlphaFoldDB" id="A0A3S8RRZ5"/>
<dbReference type="SMART" id="SM00345">
    <property type="entry name" value="HTH_GNTR"/>
    <property type="match status" value="1"/>
</dbReference>
<dbReference type="Proteomes" id="UP000273145">
    <property type="component" value="Chromosome"/>
</dbReference>
<dbReference type="OrthoDB" id="368257at2"/>
<dbReference type="GO" id="GO:0003677">
    <property type="term" value="F:DNA binding"/>
    <property type="evidence" value="ECO:0007669"/>
    <property type="project" value="UniProtKB-KW"/>
</dbReference>
<gene>
    <name evidence="5" type="ORF">EIM92_05160</name>
</gene>
<dbReference type="Pfam" id="PF00392">
    <property type="entry name" value="GntR"/>
    <property type="match status" value="1"/>
</dbReference>
<dbReference type="InterPro" id="IPR036390">
    <property type="entry name" value="WH_DNA-bd_sf"/>
</dbReference>
<dbReference type="Gene3D" id="1.10.10.10">
    <property type="entry name" value="Winged helix-like DNA-binding domain superfamily/Winged helix DNA-binding domain"/>
    <property type="match status" value="1"/>
</dbReference>
<dbReference type="PANTHER" id="PTHR43537:SF24">
    <property type="entry name" value="GLUCONATE OPERON TRANSCRIPTIONAL REPRESSOR"/>
    <property type="match status" value="1"/>
</dbReference>
<keyword evidence="3" id="KW-0804">Transcription</keyword>
<dbReference type="SUPFAM" id="SSF48008">
    <property type="entry name" value="GntR ligand-binding domain-like"/>
    <property type="match status" value="1"/>
</dbReference>
<evidence type="ECO:0000259" key="4">
    <source>
        <dbReference type="PROSITE" id="PS50949"/>
    </source>
</evidence>
<dbReference type="KEGG" id="plen:EIM92_05160"/>
<accession>A0A3S8RRZ5</accession>
<dbReference type="Gene3D" id="1.20.120.530">
    <property type="entry name" value="GntR ligand-binding domain-like"/>
    <property type="match status" value="1"/>
</dbReference>
<dbReference type="GO" id="GO:0003700">
    <property type="term" value="F:DNA-binding transcription factor activity"/>
    <property type="evidence" value="ECO:0007669"/>
    <property type="project" value="InterPro"/>
</dbReference>
<keyword evidence="2" id="KW-0238">DNA-binding</keyword>
<dbReference type="CDD" id="cd07377">
    <property type="entry name" value="WHTH_GntR"/>
    <property type="match status" value="1"/>
</dbReference>
<keyword evidence="1" id="KW-0805">Transcription regulation</keyword>
<evidence type="ECO:0000256" key="3">
    <source>
        <dbReference type="ARBA" id="ARBA00023163"/>
    </source>
</evidence>
<dbReference type="InterPro" id="IPR008920">
    <property type="entry name" value="TF_FadR/GntR_C"/>
</dbReference>
<dbReference type="EMBL" id="CP034248">
    <property type="protein sequence ID" value="AZK45669.1"/>
    <property type="molecule type" value="Genomic_DNA"/>
</dbReference>
<dbReference type="SUPFAM" id="SSF46785">
    <property type="entry name" value="Winged helix' DNA-binding domain"/>
    <property type="match status" value="1"/>
</dbReference>
<evidence type="ECO:0000256" key="1">
    <source>
        <dbReference type="ARBA" id="ARBA00023015"/>
    </source>
</evidence>
<dbReference type="PROSITE" id="PS50949">
    <property type="entry name" value="HTH_GNTR"/>
    <property type="match status" value="1"/>
</dbReference>
<evidence type="ECO:0000256" key="2">
    <source>
        <dbReference type="ARBA" id="ARBA00023125"/>
    </source>
</evidence>
<dbReference type="InterPro" id="IPR000524">
    <property type="entry name" value="Tscrpt_reg_HTH_GntR"/>
</dbReference>
<protein>
    <submittedName>
        <fullName evidence="5">GntR family transcriptional regulator</fullName>
    </submittedName>
</protein>
<feature type="domain" description="HTH gntR-type" evidence="4">
    <location>
        <begin position="11"/>
        <end position="78"/>
    </location>
</feature>
<proteinExistence type="predicted"/>
<dbReference type="PANTHER" id="PTHR43537">
    <property type="entry name" value="TRANSCRIPTIONAL REGULATOR, GNTR FAMILY"/>
    <property type="match status" value="1"/>
</dbReference>
<reference evidence="5 6" key="1">
    <citation type="submission" date="2018-11" db="EMBL/GenBank/DDBJ databases">
        <title>Genome sequencing of Paenibacillus lentus DSM25539(T).</title>
        <authorList>
            <person name="Kook J.-K."/>
            <person name="Park S.-N."/>
            <person name="Lim Y.K."/>
        </authorList>
    </citation>
    <scope>NUCLEOTIDE SEQUENCE [LARGE SCALE GENOMIC DNA]</scope>
    <source>
        <strain evidence="5 6">DSM 25539</strain>
    </source>
</reference>
<organism evidence="5 6">
    <name type="scientific">Paenibacillus lentus</name>
    <dbReference type="NCBI Taxonomy" id="1338368"/>
    <lineage>
        <taxon>Bacteria</taxon>
        <taxon>Bacillati</taxon>
        <taxon>Bacillota</taxon>
        <taxon>Bacilli</taxon>
        <taxon>Bacillales</taxon>
        <taxon>Paenibacillaceae</taxon>
        <taxon>Paenibacillus</taxon>
    </lineage>
</organism>
<dbReference type="InterPro" id="IPR036388">
    <property type="entry name" value="WH-like_DNA-bd_sf"/>
</dbReference>
<sequence>MSNRILEGFNESLPEKVAKYILEEIFAGNLKQGDRLVESNIATKFKVSHAPIREALYILEKQGVVERIPRKGVRIRIIDDKEIRDYLEALAGIIRLSSKVIKNWSQEKYEQLEEIYRAAETDLQNGNIRDYVQTVSCFLTIYVSNTNNPVYQRFTSEILFITKVFAQLNWNQDLVKNYHAQLTSSLEAIKERDFELAGERLSRTIWISIEGHAKSTKRH</sequence>
<evidence type="ECO:0000313" key="5">
    <source>
        <dbReference type="EMBL" id="AZK45669.1"/>
    </source>
</evidence>
<dbReference type="RefSeq" id="WP_125081767.1">
    <property type="nucleotide sequence ID" value="NZ_CP034248.1"/>
</dbReference>
<name>A0A3S8RRZ5_9BACL</name>